<evidence type="ECO:0000256" key="4">
    <source>
        <dbReference type="ARBA" id="ARBA00022824"/>
    </source>
</evidence>
<evidence type="ECO:0000256" key="8">
    <source>
        <dbReference type="ARBA" id="ARBA00023136"/>
    </source>
</evidence>
<evidence type="ECO:0000256" key="3">
    <source>
        <dbReference type="ARBA" id="ARBA00022692"/>
    </source>
</evidence>
<evidence type="ECO:0000256" key="2">
    <source>
        <dbReference type="ARBA" id="ARBA00022448"/>
    </source>
</evidence>
<feature type="domain" description="Sec20 C-terminal" evidence="11">
    <location>
        <begin position="155"/>
        <end position="244"/>
    </location>
</feature>
<evidence type="ECO:0000313" key="12">
    <source>
        <dbReference type="EMBL" id="CAG8534860.1"/>
    </source>
</evidence>
<dbReference type="GO" id="GO:0005789">
    <property type="term" value="C:endoplasmic reticulum membrane"/>
    <property type="evidence" value="ECO:0007669"/>
    <property type="project" value="UniProtKB-SubCell"/>
</dbReference>
<evidence type="ECO:0000256" key="9">
    <source>
        <dbReference type="ARBA" id="ARBA00037934"/>
    </source>
</evidence>
<evidence type="ECO:0000256" key="6">
    <source>
        <dbReference type="ARBA" id="ARBA00022989"/>
    </source>
</evidence>
<evidence type="ECO:0000313" key="13">
    <source>
        <dbReference type="Proteomes" id="UP000789831"/>
    </source>
</evidence>
<evidence type="ECO:0000256" key="7">
    <source>
        <dbReference type="ARBA" id="ARBA00023054"/>
    </source>
</evidence>
<dbReference type="Proteomes" id="UP000789831">
    <property type="component" value="Unassembled WGS sequence"/>
</dbReference>
<dbReference type="GO" id="GO:0005484">
    <property type="term" value="F:SNAP receptor activity"/>
    <property type="evidence" value="ECO:0007669"/>
    <property type="project" value="InterPro"/>
</dbReference>
<evidence type="ECO:0000256" key="10">
    <source>
        <dbReference type="SAM" id="Phobius"/>
    </source>
</evidence>
<name>A0A9N9AJE0_9GLOM</name>
<dbReference type="AlphaFoldDB" id="A0A9N9AJE0"/>
<reference evidence="12" key="1">
    <citation type="submission" date="2021-06" db="EMBL/GenBank/DDBJ databases">
        <authorList>
            <person name="Kallberg Y."/>
            <person name="Tangrot J."/>
            <person name="Rosling A."/>
        </authorList>
    </citation>
    <scope>NUCLEOTIDE SEQUENCE</scope>
    <source>
        <strain evidence="12">MT106</strain>
    </source>
</reference>
<gene>
    <name evidence="12" type="ORF">AGERDE_LOCUS5892</name>
</gene>
<comment type="similarity">
    <text evidence="9">Belongs to the SEC20 family.</text>
</comment>
<organism evidence="12 13">
    <name type="scientific">Ambispora gerdemannii</name>
    <dbReference type="NCBI Taxonomy" id="144530"/>
    <lineage>
        <taxon>Eukaryota</taxon>
        <taxon>Fungi</taxon>
        <taxon>Fungi incertae sedis</taxon>
        <taxon>Mucoromycota</taxon>
        <taxon>Glomeromycotina</taxon>
        <taxon>Glomeromycetes</taxon>
        <taxon>Archaeosporales</taxon>
        <taxon>Ambisporaceae</taxon>
        <taxon>Ambispora</taxon>
    </lineage>
</organism>
<keyword evidence="6 10" id="KW-1133">Transmembrane helix</keyword>
<keyword evidence="13" id="KW-1185">Reference proteome</keyword>
<dbReference type="InterPro" id="IPR056173">
    <property type="entry name" value="Sec20_C"/>
</dbReference>
<keyword evidence="3 10" id="KW-0812">Transmembrane</keyword>
<sequence length="260" mass="30244">MTSLSLEILRHFETINRLQLDLEASITNLTNVTELSEQQEVSSLIRVGVKDLGKLIEGMKQLAEEQDRDKDRQAILQRLRRNEDQYKQLERVFVNSLYTTNRLQASLRRAILTSKQNIEREAKLQLFALGEGRKGEAYEMRRRNLSSDDSVLRATDDVTKTLQRTVQLMQQEIERSAYSAKSLEDSSRILKSTYNEFRGFTAVVRGSKQLITKLEQSDWTDRLLILFGLFVFILVVLYILKRRVLDVGIGWVTWITSWII</sequence>
<dbReference type="PANTHER" id="PTHR12825:SF0">
    <property type="entry name" value="VESICLE TRANSPORT PROTEIN SEC20"/>
    <property type="match status" value="1"/>
</dbReference>
<keyword evidence="4" id="KW-0256">Endoplasmic reticulum</keyword>
<accession>A0A9N9AJE0</accession>
<proteinExistence type="inferred from homology"/>
<comment type="caution">
    <text evidence="12">The sequence shown here is derived from an EMBL/GenBank/DDBJ whole genome shotgun (WGS) entry which is preliminary data.</text>
</comment>
<dbReference type="GO" id="GO:0006890">
    <property type="term" value="P:retrograde vesicle-mediated transport, Golgi to endoplasmic reticulum"/>
    <property type="evidence" value="ECO:0007669"/>
    <property type="project" value="InterPro"/>
</dbReference>
<comment type="subcellular location">
    <subcellularLocation>
        <location evidence="1">Endoplasmic reticulum membrane</location>
        <topology evidence="1">Single-pass type IV membrane protein</topology>
    </subcellularLocation>
</comment>
<evidence type="ECO:0000256" key="1">
    <source>
        <dbReference type="ARBA" id="ARBA00004163"/>
    </source>
</evidence>
<dbReference type="GO" id="GO:0031201">
    <property type="term" value="C:SNARE complex"/>
    <property type="evidence" value="ECO:0007669"/>
    <property type="project" value="TreeGrafter"/>
</dbReference>
<protein>
    <submittedName>
        <fullName evidence="12">4936_t:CDS:1</fullName>
    </submittedName>
</protein>
<keyword evidence="7" id="KW-0175">Coiled coil</keyword>
<dbReference type="EMBL" id="CAJVPL010000852">
    <property type="protein sequence ID" value="CAG8534860.1"/>
    <property type="molecule type" value="Genomic_DNA"/>
</dbReference>
<evidence type="ECO:0000256" key="5">
    <source>
        <dbReference type="ARBA" id="ARBA00022892"/>
    </source>
</evidence>
<dbReference type="Pfam" id="PF03908">
    <property type="entry name" value="Sec20"/>
    <property type="match status" value="1"/>
</dbReference>
<dbReference type="InterPro" id="IPR005606">
    <property type="entry name" value="Sec20"/>
</dbReference>
<keyword evidence="5" id="KW-0931">ER-Golgi transport</keyword>
<dbReference type="PANTHER" id="PTHR12825">
    <property type="entry name" value="BNIP1-RELATED"/>
    <property type="match status" value="1"/>
</dbReference>
<dbReference type="OrthoDB" id="46868at2759"/>
<evidence type="ECO:0000259" key="11">
    <source>
        <dbReference type="Pfam" id="PF03908"/>
    </source>
</evidence>
<feature type="transmembrane region" description="Helical" evidence="10">
    <location>
        <begin position="223"/>
        <end position="240"/>
    </location>
</feature>
<keyword evidence="2" id="KW-0813">Transport</keyword>
<keyword evidence="8 10" id="KW-0472">Membrane</keyword>